<evidence type="ECO:0000313" key="2">
    <source>
        <dbReference type="Proteomes" id="UP000188320"/>
    </source>
</evidence>
<comment type="caution">
    <text evidence="1">The sequence shown here is derived from an EMBL/GenBank/DDBJ whole genome shotgun (WGS) entry which is preliminary data.</text>
</comment>
<dbReference type="OrthoDB" id="5151719at2759"/>
<proteinExistence type="predicted"/>
<dbReference type="EMBL" id="LSSK01001209">
    <property type="protein sequence ID" value="OMH80373.1"/>
    <property type="molecule type" value="Genomic_DNA"/>
</dbReference>
<sequence>MSWNDAALCSQFYEGLKEEFKDLLACFDRPDSFSEFIDLAIKIDNRLFERNLEKTFRPRPMHTQNLDNSTPSRNNLITITQPRVQQMVIDGNSSRRPPLTQTEK</sequence>
<dbReference type="Proteomes" id="UP000188320">
    <property type="component" value="Unassembled WGS sequence"/>
</dbReference>
<reference evidence="2" key="1">
    <citation type="submission" date="2017-01" db="EMBL/GenBank/DDBJ databases">
        <authorList>
            <person name="Wang Y."/>
            <person name="White M."/>
            <person name="Kvist S."/>
            <person name="Moncalvo J.-M."/>
        </authorList>
    </citation>
    <scope>NUCLEOTIDE SEQUENCE [LARGE SCALE GENOMIC DNA]</scope>
    <source>
        <strain evidence="2">COL-18-3</strain>
    </source>
</reference>
<evidence type="ECO:0000313" key="1">
    <source>
        <dbReference type="EMBL" id="OMH80373.1"/>
    </source>
</evidence>
<dbReference type="AlphaFoldDB" id="A0A1R1PHI3"/>
<name>A0A1R1PHI3_ZANCU</name>
<organism evidence="1 2">
    <name type="scientific">Zancudomyces culisetae</name>
    <name type="common">Gut fungus</name>
    <name type="synonym">Smittium culisetae</name>
    <dbReference type="NCBI Taxonomy" id="1213189"/>
    <lineage>
        <taxon>Eukaryota</taxon>
        <taxon>Fungi</taxon>
        <taxon>Fungi incertae sedis</taxon>
        <taxon>Zoopagomycota</taxon>
        <taxon>Kickxellomycotina</taxon>
        <taxon>Harpellomycetes</taxon>
        <taxon>Harpellales</taxon>
        <taxon>Legeriomycetaceae</taxon>
        <taxon>Zancudomyces</taxon>
    </lineage>
</organism>
<accession>A0A1R1PHI3</accession>
<gene>
    <name evidence="1" type="ORF">AX774_g6193</name>
</gene>
<protein>
    <submittedName>
        <fullName evidence="1">Uncharacterized protein</fullName>
    </submittedName>
</protein>
<keyword evidence="2" id="KW-1185">Reference proteome</keyword>